<keyword evidence="3" id="KW-1185">Reference proteome</keyword>
<keyword evidence="1" id="KW-0732">Signal</keyword>
<dbReference type="EMBL" id="CABIJS010000104">
    <property type="protein sequence ID" value="VUZ42757.1"/>
    <property type="molecule type" value="Genomic_DNA"/>
</dbReference>
<dbReference type="Proteomes" id="UP000321570">
    <property type="component" value="Unassembled WGS sequence"/>
</dbReference>
<evidence type="ECO:0000313" key="3">
    <source>
        <dbReference type="Proteomes" id="UP000321570"/>
    </source>
</evidence>
<sequence length="61" mass="6783">MLTANPLFLFSLFLSGWVFFDSIASCAVLNFQPINTSAENFSPNARCGVDLYPSRKFCISL</sequence>
<dbReference type="AlphaFoldDB" id="A0A564Y614"/>
<protein>
    <recommendedName>
        <fullName evidence="4">Secreted protein</fullName>
    </recommendedName>
</protein>
<name>A0A564Y614_HYMDI</name>
<reference evidence="2 3" key="1">
    <citation type="submission" date="2019-07" db="EMBL/GenBank/DDBJ databases">
        <authorList>
            <person name="Jastrzebski P J."/>
            <person name="Paukszto L."/>
            <person name="Jastrzebski P J."/>
        </authorList>
    </citation>
    <scope>NUCLEOTIDE SEQUENCE [LARGE SCALE GENOMIC DNA]</scope>
    <source>
        <strain evidence="2 3">WMS-il1</strain>
    </source>
</reference>
<proteinExistence type="predicted"/>
<organism evidence="2 3">
    <name type="scientific">Hymenolepis diminuta</name>
    <name type="common">Rat tapeworm</name>
    <dbReference type="NCBI Taxonomy" id="6216"/>
    <lineage>
        <taxon>Eukaryota</taxon>
        <taxon>Metazoa</taxon>
        <taxon>Spiralia</taxon>
        <taxon>Lophotrochozoa</taxon>
        <taxon>Platyhelminthes</taxon>
        <taxon>Cestoda</taxon>
        <taxon>Eucestoda</taxon>
        <taxon>Cyclophyllidea</taxon>
        <taxon>Hymenolepididae</taxon>
        <taxon>Hymenolepis</taxon>
    </lineage>
</organism>
<evidence type="ECO:0000256" key="1">
    <source>
        <dbReference type="SAM" id="SignalP"/>
    </source>
</evidence>
<gene>
    <name evidence="2" type="ORF">WMSIL1_LOCUS3315</name>
</gene>
<feature type="signal peptide" evidence="1">
    <location>
        <begin position="1"/>
        <end position="20"/>
    </location>
</feature>
<evidence type="ECO:0000313" key="2">
    <source>
        <dbReference type="EMBL" id="VUZ42757.1"/>
    </source>
</evidence>
<accession>A0A564Y614</accession>
<evidence type="ECO:0008006" key="4">
    <source>
        <dbReference type="Google" id="ProtNLM"/>
    </source>
</evidence>
<feature type="chain" id="PRO_5021838806" description="Secreted protein" evidence="1">
    <location>
        <begin position="21"/>
        <end position="61"/>
    </location>
</feature>